<evidence type="ECO:0000313" key="1">
    <source>
        <dbReference type="EMBL" id="EKS37681.1"/>
    </source>
</evidence>
<dbReference type="HOGENOM" id="CLU_3305787_0_0_5"/>
<keyword evidence="2" id="KW-1185">Reference proteome</keyword>
<gene>
    <name evidence="1" type="ORF">HMPREF9696_01631</name>
</gene>
<dbReference type="Proteomes" id="UP000001095">
    <property type="component" value="Unassembled WGS sequence"/>
</dbReference>
<dbReference type="AlphaFoldDB" id="K8P845"/>
<accession>K8P845</accession>
<evidence type="ECO:0000313" key="2">
    <source>
        <dbReference type="Proteomes" id="UP000001095"/>
    </source>
</evidence>
<dbReference type="EMBL" id="AGWY01000007">
    <property type="protein sequence ID" value="EKS37681.1"/>
    <property type="molecule type" value="Genomic_DNA"/>
</dbReference>
<reference evidence="1 2" key="1">
    <citation type="submission" date="2012-04" db="EMBL/GenBank/DDBJ databases">
        <title>The Genome Sequence of Afipia clevelandensis ATCC 49720.</title>
        <authorList>
            <consortium name="The Broad Institute Genome Sequencing Platform"/>
            <person name="Earl A."/>
            <person name="Ward D."/>
            <person name="Feldgarden M."/>
            <person name="Gevers D."/>
            <person name="Huys G."/>
            <person name="Walker B."/>
            <person name="Young S.K."/>
            <person name="Zeng Q."/>
            <person name="Gargeya S."/>
            <person name="Fitzgerald M."/>
            <person name="Haas B."/>
            <person name="Abouelleil A."/>
            <person name="Alvarado L."/>
            <person name="Arachchi H.M."/>
            <person name="Berlin A."/>
            <person name="Chapman S.B."/>
            <person name="Goldberg J."/>
            <person name="Griggs A."/>
            <person name="Gujja S."/>
            <person name="Hansen M."/>
            <person name="Howarth C."/>
            <person name="Imamovic A."/>
            <person name="Larimer J."/>
            <person name="McCowen C."/>
            <person name="Montmayeur A."/>
            <person name="Murphy C."/>
            <person name="Neiman D."/>
            <person name="Pearson M."/>
            <person name="Priest M."/>
            <person name="Roberts A."/>
            <person name="Saif S."/>
            <person name="Shea T."/>
            <person name="Sisk P."/>
            <person name="Sykes S."/>
            <person name="Wortman J."/>
            <person name="Nusbaum C."/>
            <person name="Birren B."/>
        </authorList>
    </citation>
    <scope>NUCLEOTIDE SEQUENCE [LARGE SCALE GENOMIC DNA]</scope>
    <source>
        <strain evidence="1 2">ATCC 49720</strain>
    </source>
</reference>
<sequence>MLDVSCACVEGSGAAGRNQRPTNLIKPTIVPAMHCLKTDDCPAAFVP</sequence>
<name>K8P845_9BRAD</name>
<comment type="caution">
    <text evidence="1">The sequence shown here is derived from an EMBL/GenBank/DDBJ whole genome shotgun (WGS) entry which is preliminary data.</text>
</comment>
<proteinExistence type="predicted"/>
<protein>
    <submittedName>
        <fullName evidence="1">Uncharacterized protein</fullName>
    </submittedName>
</protein>
<organism evidence="1 2">
    <name type="scientific">Afipia clevelandensis ATCC 49720</name>
    <dbReference type="NCBI Taxonomy" id="883079"/>
    <lineage>
        <taxon>Bacteria</taxon>
        <taxon>Pseudomonadati</taxon>
        <taxon>Pseudomonadota</taxon>
        <taxon>Alphaproteobacteria</taxon>
        <taxon>Hyphomicrobiales</taxon>
        <taxon>Nitrobacteraceae</taxon>
        <taxon>Afipia</taxon>
    </lineage>
</organism>
<dbReference type="PATRIC" id="fig|883079.3.peg.1662"/>